<keyword evidence="1" id="KW-0812">Transmembrane</keyword>
<feature type="transmembrane region" description="Helical" evidence="1">
    <location>
        <begin position="122"/>
        <end position="146"/>
    </location>
</feature>
<feature type="transmembrane region" description="Helical" evidence="1">
    <location>
        <begin position="240"/>
        <end position="261"/>
    </location>
</feature>
<evidence type="ECO:0000313" key="3">
    <source>
        <dbReference type="EMBL" id="NDK92045.1"/>
    </source>
</evidence>
<protein>
    <submittedName>
        <fullName evidence="3">CPBP family intramembrane metalloprotease</fullName>
    </submittedName>
</protein>
<feature type="transmembrane region" description="Helical" evidence="1">
    <location>
        <begin position="29"/>
        <end position="53"/>
    </location>
</feature>
<keyword evidence="4" id="KW-1185">Reference proteome</keyword>
<evidence type="ECO:0000259" key="2">
    <source>
        <dbReference type="Pfam" id="PF02517"/>
    </source>
</evidence>
<evidence type="ECO:0000313" key="4">
    <source>
        <dbReference type="Proteomes" id="UP000466307"/>
    </source>
</evidence>
<dbReference type="AlphaFoldDB" id="A0A7K3LUR6"/>
<dbReference type="GO" id="GO:0006508">
    <property type="term" value="P:proteolysis"/>
    <property type="evidence" value="ECO:0007669"/>
    <property type="project" value="UniProtKB-KW"/>
</dbReference>
<organism evidence="3 4">
    <name type="scientific">Gordonia desulfuricans</name>
    <dbReference type="NCBI Taxonomy" id="89051"/>
    <lineage>
        <taxon>Bacteria</taxon>
        <taxon>Bacillati</taxon>
        <taxon>Actinomycetota</taxon>
        <taxon>Actinomycetes</taxon>
        <taxon>Mycobacteriales</taxon>
        <taxon>Gordoniaceae</taxon>
        <taxon>Gordonia</taxon>
    </lineage>
</organism>
<gene>
    <name evidence="3" type="ORF">GYA93_21085</name>
</gene>
<dbReference type="GO" id="GO:0080120">
    <property type="term" value="P:CAAX-box protein maturation"/>
    <property type="evidence" value="ECO:0007669"/>
    <property type="project" value="UniProtKB-ARBA"/>
</dbReference>
<feature type="domain" description="CAAX prenyl protease 2/Lysostaphin resistance protein A-like" evidence="2">
    <location>
        <begin position="161"/>
        <end position="253"/>
    </location>
</feature>
<reference evidence="3 4" key="1">
    <citation type="submission" date="2020-01" db="EMBL/GenBank/DDBJ databases">
        <title>Investigation of new actinobacteria for the biodesulphurisation of diesel fuel.</title>
        <authorList>
            <person name="Athi Narayanan S.M."/>
        </authorList>
    </citation>
    <scope>NUCLEOTIDE SEQUENCE [LARGE SCALE GENOMIC DNA]</scope>
    <source>
        <strain evidence="3 4">213E</strain>
    </source>
</reference>
<evidence type="ECO:0000256" key="1">
    <source>
        <dbReference type="SAM" id="Phobius"/>
    </source>
</evidence>
<feature type="transmembrane region" description="Helical" evidence="1">
    <location>
        <begin position="166"/>
        <end position="187"/>
    </location>
</feature>
<accession>A0A7K3LUR6</accession>
<sequence>MRVPVAAWLRPPADHVPGTVTDPRERRALILELCIVGVLTFGFSAVSAILSLIELQVSVGVGNATVALNPSRSDVSAIDLIRQLMSAVRLYAIAGLGAYLLWRGGLRLSSVGLGRLRPRTDVPPGLFLAALIGLPGLALVAVARALGMNAHLVPSETEGAWWRWPLYILLAVGNAAAEEIVVVAYFITRLRQLGLSANAALLSSAVLRGGYHLYQGVGAGLGNIVMGLVFGRYYQVTNRVWPLVVAHAVIDVVAFVGYALLHRHLSWVG</sequence>
<keyword evidence="1" id="KW-0472">Membrane</keyword>
<comment type="caution">
    <text evidence="3">The sequence shown here is derived from an EMBL/GenBank/DDBJ whole genome shotgun (WGS) entry which is preliminary data.</text>
</comment>
<dbReference type="GO" id="GO:0008237">
    <property type="term" value="F:metallopeptidase activity"/>
    <property type="evidence" value="ECO:0007669"/>
    <property type="project" value="UniProtKB-KW"/>
</dbReference>
<dbReference type="EMBL" id="JAADZU010000096">
    <property type="protein sequence ID" value="NDK92045.1"/>
    <property type="molecule type" value="Genomic_DNA"/>
</dbReference>
<name>A0A7K3LUR6_9ACTN</name>
<dbReference type="RefSeq" id="WP_059039442.1">
    <property type="nucleotide sequence ID" value="NZ_JAADZU010000096.1"/>
</dbReference>
<keyword evidence="1" id="KW-1133">Transmembrane helix</keyword>
<dbReference type="GO" id="GO:0004175">
    <property type="term" value="F:endopeptidase activity"/>
    <property type="evidence" value="ECO:0007669"/>
    <property type="project" value="UniProtKB-ARBA"/>
</dbReference>
<keyword evidence="3" id="KW-0645">Protease</keyword>
<keyword evidence="3" id="KW-0482">Metalloprotease</keyword>
<dbReference type="Proteomes" id="UP000466307">
    <property type="component" value="Unassembled WGS sequence"/>
</dbReference>
<proteinExistence type="predicted"/>
<keyword evidence="3" id="KW-0378">Hydrolase</keyword>
<dbReference type="Pfam" id="PF02517">
    <property type="entry name" value="Rce1-like"/>
    <property type="match status" value="1"/>
</dbReference>
<feature type="transmembrane region" description="Helical" evidence="1">
    <location>
        <begin position="213"/>
        <end position="234"/>
    </location>
</feature>
<dbReference type="InterPro" id="IPR003675">
    <property type="entry name" value="Rce1/LyrA-like_dom"/>
</dbReference>